<comment type="subcellular location">
    <subcellularLocation>
        <location evidence="1">Cell membrane</location>
        <topology evidence="1">Multi-pass membrane protein</topology>
    </subcellularLocation>
</comment>
<dbReference type="Gene3D" id="1.20.1070.10">
    <property type="entry name" value="Rhodopsin 7-helix transmembrane proteins"/>
    <property type="match status" value="1"/>
</dbReference>
<keyword evidence="7" id="KW-0675">Receptor</keyword>
<dbReference type="PROSITE" id="PS50262">
    <property type="entry name" value="G_PROTEIN_RECEP_F1_2"/>
    <property type="match status" value="1"/>
</dbReference>
<keyword evidence="5" id="KW-0297">G-protein coupled receptor</keyword>
<name>A0A7M5V8A9_9CNID</name>
<dbReference type="AlphaFoldDB" id="A0A7M5V8A9"/>
<dbReference type="Proteomes" id="UP000594262">
    <property type="component" value="Unplaced"/>
</dbReference>
<evidence type="ECO:0000313" key="13">
    <source>
        <dbReference type="Proteomes" id="UP000594262"/>
    </source>
</evidence>
<dbReference type="SUPFAM" id="SSF81321">
    <property type="entry name" value="Family A G protein-coupled receptor-like"/>
    <property type="match status" value="1"/>
</dbReference>
<feature type="transmembrane region" description="Helical" evidence="10">
    <location>
        <begin position="106"/>
        <end position="124"/>
    </location>
</feature>
<keyword evidence="3 10" id="KW-0812">Transmembrane</keyword>
<dbReference type="PANTHER" id="PTHR24246">
    <property type="entry name" value="OLFACTORY RECEPTOR AND ADENOSINE RECEPTOR"/>
    <property type="match status" value="1"/>
</dbReference>
<feature type="transmembrane region" description="Helical" evidence="10">
    <location>
        <begin position="33"/>
        <end position="54"/>
    </location>
</feature>
<dbReference type="GO" id="GO:0005886">
    <property type="term" value="C:plasma membrane"/>
    <property type="evidence" value="ECO:0007669"/>
    <property type="project" value="UniProtKB-SubCell"/>
</dbReference>
<keyword evidence="9" id="KW-0807">Transducer</keyword>
<dbReference type="InterPro" id="IPR000276">
    <property type="entry name" value="GPCR_Rhodpsn"/>
</dbReference>
<dbReference type="Pfam" id="PF00001">
    <property type="entry name" value="7tm_1"/>
    <property type="match status" value="1"/>
</dbReference>
<dbReference type="GO" id="GO:0004930">
    <property type="term" value="F:G protein-coupled receptor activity"/>
    <property type="evidence" value="ECO:0007669"/>
    <property type="project" value="UniProtKB-KW"/>
</dbReference>
<dbReference type="CDD" id="cd00637">
    <property type="entry name" value="7tm_classA_rhodopsin-like"/>
    <property type="match status" value="1"/>
</dbReference>
<dbReference type="EnsemblMetazoa" id="CLYHEMT011379.1">
    <property type="protein sequence ID" value="CLYHEMP011379.1"/>
    <property type="gene ID" value="CLYHEMG011379"/>
</dbReference>
<dbReference type="SMART" id="SM01381">
    <property type="entry name" value="7TM_GPCR_Srsx"/>
    <property type="match status" value="1"/>
</dbReference>
<organism evidence="12 13">
    <name type="scientific">Clytia hemisphaerica</name>
    <dbReference type="NCBI Taxonomy" id="252671"/>
    <lineage>
        <taxon>Eukaryota</taxon>
        <taxon>Metazoa</taxon>
        <taxon>Cnidaria</taxon>
        <taxon>Hydrozoa</taxon>
        <taxon>Hydroidolina</taxon>
        <taxon>Leptothecata</taxon>
        <taxon>Obeliida</taxon>
        <taxon>Clytiidae</taxon>
        <taxon>Clytia</taxon>
    </lineage>
</organism>
<evidence type="ECO:0000256" key="5">
    <source>
        <dbReference type="ARBA" id="ARBA00023040"/>
    </source>
</evidence>
<feature type="transmembrane region" description="Helical" evidence="10">
    <location>
        <begin position="224"/>
        <end position="249"/>
    </location>
</feature>
<evidence type="ECO:0000313" key="12">
    <source>
        <dbReference type="EnsemblMetazoa" id="CLYHEMP011379.1"/>
    </source>
</evidence>
<dbReference type="PRINTS" id="PR00237">
    <property type="entry name" value="GPCRRHODOPSN"/>
</dbReference>
<evidence type="ECO:0000256" key="6">
    <source>
        <dbReference type="ARBA" id="ARBA00023136"/>
    </source>
</evidence>
<sequence length="314" mass="36313">MVKEIAYVWPPQQCFESKQISHFSSTNGKLETIATVLTFVFTVTLNSLLLYALIKTKNTKNFTSRFLIIIACGDLLMACSIIPLHLYNVYEGTLNSCQNLRLVEDLLYVLCGTTTASLTLGICIDRYLFIRYSFQYSRIIQEKTAIFNAYVIISFLLTSSIMVANVLHKVIFRFMIVIYVDLVAFSSLVINIYLVCYIRKKGKNIRHITRTPVRARYQRRALQTMMIITGFLVITYLPMICLFTFAIYWEYSNDKKKVEPIASVLVVSNWSRLAVFLNASLNALVYISRNEDIRKLYRKMFCAKLKKFGERGKK</sequence>
<keyword evidence="13" id="KW-1185">Reference proteome</keyword>
<evidence type="ECO:0000259" key="11">
    <source>
        <dbReference type="PROSITE" id="PS50262"/>
    </source>
</evidence>
<evidence type="ECO:0000256" key="8">
    <source>
        <dbReference type="ARBA" id="ARBA00023180"/>
    </source>
</evidence>
<keyword evidence="2" id="KW-1003">Cell membrane</keyword>
<evidence type="ECO:0000256" key="10">
    <source>
        <dbReference type="SAM" id="Phobius"/>
    </source>
</evidence>
<feature type="transmembrane region" description="Helical" evidence="10">
    <location>
        <begin position="145"/>
        <end position="164"/>
    </location>
</feature>
<proteinExistence type="predicted"/>
<evidence type="ECO:0000256" key="4">
    <source>
        <dbReference type="ARBA" id="ARBA00022989"/>
    </source>
</evidence>
<evidence type="ECO:0000256" key="2">
    <source>
        <dbReference type="ARBA" id="ARBA00022475"/>
    </source>
</evidence>
<protein>
    <recommendedName>
        <fullName evidence="11">G-protein coupled receptors family 1 profile domain-containing protein</fullName>
    </recommendedName>
</protein>
<accession>A0A7M5V8A9</accession>
<feature type="transmembrane region" description="Helical" evidence="10">
    <location>
        <begin position="269"/>
        <end position="288"/>
    </location>
</feature>
<dbReference type="PANTHER" id="PTHR24246:SF27">
    <property type="entry name" value="ADENOSINE RECEPTOR, ISOFORM A"/>
    <property type="match status" value="1"/>
</dbReference>
<feature type="domain" description="G-protein coupled receptors family 1 profile" evidence="11">
    <location>
        <begin position="45"/>
        <end position="286"/>
    </location>
</feature>
<feature type="transmembrane region" description="Helical" evidence="10">
    <location>
        <begin position="170"/>
        <end position="196"/>
    </location>
</feature>
<evidence type="ECO:0000256" key="9">
    <source>
        <dbReference type="ARBA" id="ARBA00023224"/>
    </source>
</evidence>
<keyword evidence="4 10" id="KW-1133">Transmembrane helix</keyword>
<evidence type="ECO:0000256" key="1">
    <source>
        <dbReference type="ARBA" id="ARBA00004651"/>
    </source>
</evidence>
<keyword evidence="6 10" id="KW-0472">Membrane</keyword>
<evidence type="ECO:0000256" key="7">
    <source>
        <dbReference type="ARBA" id="ARBA00023170"/>
    </source>
</evidence>
<keyword evidence="8" id="KW-0325">Glycoprotein</keyword>
<dbReference type="InterPro" id="IPR017452">
    <property type="entry name" value="GPCR_Rhodpsn_7TM"/>
</dbReference>
<reference evidence="12" key="1">
    <citation type="submission" date="2021-01" db="UniProtKB">
        <authorList>
            <consortium name="EnsemblMetazoa"/>
        </authorList>
    </citation>
    <scope>IDENTIFICATION</scope>
</reference>
<evidence type="ECO:0000256" key="3">
    <source>
        <dbReference type="ARBA" id="ARBA00022692"/>
    </source>
</evidence>
<feature type="transmembrane region" description="Helical" evidence="10">
    <location>
        <begin position="66"/>
        <end position="86"/>
    </location>
</feature>